<dbReference type="EMBL" id="JABBFZ010000019">
    <property type="protein sequence ID" value="NML34225.1"/>
    <property type="molecule type" value="Genomic_DNA"/>
</dbReference>
<sequence>MKRVRKSVVESVVARHPFIEKSGLFALKRFFVSNQIAIEYSGKIGLIDGIHFFMNRRSGAGRLSIFNSRAVAF</sequence>
<comment type="caution">
    <text evidence="1">The sequence shown here is derived from an EMBL/GenBank/DDBJ whole genome shotgun (WGS) entry which is preliminary data.</text>
</comment>
<dbReference type="Proteomes" id="UP000583127">
    <property type="component" value="Unassembled WGS sequence"/>
</dbReference>
<dbReference type="AlphaFoldDB" id="A0A7Y0A0H6"/>
<accession>A0A7Y0A0H6</accession>
<proteinExistence type="predicted"/>
<name>A0A7Y0A0H6_9BURK</name>
<protein>
    <submittedName>
        <fullName evidence="1">Uncharacterized protein</fullName>
    </submittedName>
</protein>
<evidence type="ECO:0000313" key="1">
    <source>
        <dbReference type="EMBL" id="NML34225.1"/>
    </source>
</evidence>
<organism evidence="1 2">
    <name type="scientific">Paraburkholderia antibiotica</name>
    <dbReference type="NCBI Taxonomy" id="2728839"/>
    <lineage>
        <taxon>Bacteria</taxon>
        <taxon>Pseudomonadati</taxon>
        <taxon>Pseudomonadota</taxon>
        <taxon>Betaproteobacteria</taxon>
        <taxon>Burkholderiales</taxon>
        <taxon>Burkholderiaceae</taxon>
        <taxon>Paraburkholderia</taxon>
    </lineage>
</organism>
<keyword evidence="2" id="KW-1185">Reference proteome</keyword>
<dbReference type="RefSeq" id="WP_169500411.1">
    <property type="nucleotide sequence ID" value="NZ_JABBFZ010000019.1"/>
</dbReference>
<gene>
    <name evidence="1" type="ORF">HHL14_25765</name>
</gene>
<reference evidence="1 2" key="1">
    <citation type="submission" date="2020-04" db="EMBL/GenBank/DDBJ databases">
        <title>Paraburkholderia sp. G-4-1-8 isolated from soil.</title>
        <authorList>
            <person name="Dahal R.H."/>
        </authorList>
    </citation>
    <scope>NUCLEOTIDE SEQUENCE [LARGE SCALE GENOMIC DNA]</scope>
    <source>
        <strain evidence="1 2">G-4-1-8</strain>
    </source>
</reference>
<evidence type="ECO:0000313" key="2">
    <source>
        <dbReference type="Proteomes" id="UP000583127"/>
    </source>
</evidence>